<evidence type="ECO:0000256" key="1">
    <source>
        <dbReference type="SAM" id="Phobius"/>
    </source>
</evidence>
<sequence length="143" mass="14708">MVALTLVLVARSRSPEPAGGASWPLPRRVRRRFVQVNAVQWLLIVAIATGCRAGGVPELIMPLVAVAAGLHFLPLARLIADRRLVVPGAVLTVLGVVGLLARAVDASPGPVAALVGVGCASTLWSTAAWSIAGTRRPVAEPGS</sequence>
<organism evidence="2 3">
    <name type="scientific">Streptomyces tropicalis</name>
    <dbReference type="NCBI Taxonomy" id="3034234"/>
    <lineage>
        <taxon>Bacteria</taxon>
        <taxon>Bacillati</taxon>
        <taxon>Actinomycetota</taxon>
        <taxon>Actinomycetes</taxon>
        <taxon>Kitasatosporales</taxon>
        <taxon>Streptomycetaceae</taxon>
        <taxon>Streptomyces</taxon>
    </lineage>
</organism>
<dbReference type="RefSeq" id="WP_276108452.1">
    <property type="nucleotide sequence ID" value="NZ_JARJBB010000004.1"/>
</dbReference>
<name>A0ABT6A3D8_9ACTN</name>
<feature type="transmembrane region" description="Helical" evidence="1">
    <location>
        <begin position="39"/>
        <end position="72"/>
    </location>
</feature>
<feature type="transmembrane region" description="Helical" evidence="1">
    <location>
        <begin position="110"/>
        <end position="132"/>
    </location>
</feature>
<evidence type="ECO:0000313" key="2">
    <source>
        <dbReference type="EMBL" id="MDF3298896.1"/>
    </source>
</evidence>
<accession>A0ABT6A3D8</accession>
<dbReference type="Proteomes" id="UP001221150">
    <property type="component" value="Unassembled WGS sequence"/>
</dbReference>
<keyword evidence="1" id="KW-0812">Transmembrane</keyword>
<comment type="caution">
    <text evidence="2">The sequence shown here is derived from an EMBL/GenBank/DDBJ whole genome shotgun (WGS) entry which is preliminary data.</text>
</comment>
<proteinExistence type="predicted"/>
<keyword evidence="1" id="KW-1133">Transmembrane helix</keyword>
<protein>
    <recommendedName>
        <fullName evidence="4">Integral membrane protein</fullName>
    </recommendedName>
</protein>
<reference evidence="2 3" key="1">
    <citation type="submission" date="2023-03" db="EMBL/GenBank/DDBJ databases">
        <title>Draft genome sequence of Streptomyces sp. K1PA1 isolated from peat swamp forest in Thailand.</title>
        <authorList>
            <person name="Klaysubun C."/>
            <person name="Duangmal K."/>
        </authorList>
    </citation>
    <scope>NUCLEOTIDE SEQUENCE [LARGE SCALE GENOMIC DNA]</scope>
    <source>
        <strain evidence="2 3">K1PA1</strain>
    </source>
</reference>
<evidence type="ECO:0000313" key="3">
    <source>
        <dbReference type="Proteomes" id="UP001221150"/>
    </source>
</evidence>
<keyword evidence="3" id="KW-1185">Reference proteome</keyword>
<evidence type="ECO:0008006" key="4">
    <source>
        <dbReference type="Google" id="ProtNLM"/>
    </source>
</evidence>
<feature type="transmembrane region" description="Helical" evidence="1">
    <location>
        <begin position="84"/>
        <end position="104"/>
    </location>
</feature>
<dbReference type="EMBL" id="JARJBB010000004">
    <property type="protein sequence ID" value="MDF3298896.1"/>
    <property type="molecule type" value="Genomic_DNA"/>
</dbReference>
<keyword evidence="1" id="KW-0472">Membrane</keyword>
<gene>
    <name evidence="2" type="ORF">P3H78_09670</name>
</gene>